<evidence type="ECO:0000256" key="8">
    <source>
        <dbReference type="ARBA" id="ARBA00023002"/>
    </source>
</evidence>
<evidence type="ECO:0000256" key="7">
    <source>
        <dbReference type="ARBA" id="ARBA00022723"/>
    </source>
</evidence>
<feature type="binding site" evidence="12">
    <location>
        <begin position="222"/>
        <end position="223"/>
    </location>
    <ligand>
        <name>substrate</name>
    </ligand>
</feature>
<comment type="similarity">
    <text evidence="3 14">Belongs to the myo-inositol oxygenase family.</text>
</comment>
<dbReference type="PANTHER" id="PTHR12588:SF0">
    <property type="entry name" value="INOSITOL OXYGENASE"/>
    <property type="match status" value="1"/>
</dbReference>
<protein>
    <recommendedName>
        <fullName evidence="5 14">Inositol oxygenase</fullName>
        <ecNumber evidence="4 14">1.13.99.1</ecNumber>
    </recommendedName>
    <alternativeName>
        <fullName evidence="10 14">Myo-inositol oxygenase</fullName>
    </alternativeName>
</protein>
<organism evidence="15 16">
    <name type="scientific">Lymnaea stagnalis</name>
    <name type="common">Great pond snail</name>
    <name type="synonym">Helix stagnalis</name>
    <dbReference type="NCBI Taxonomy" id="6523"/>
    <lineage>
        <taxon>Eukaryota</taxon>
        <taxon>Metazoa</taxon>
        <taxon>Spiralia</taxon>
        <taxon>Lophotrochozoa</taxon>
        <taxon>Mollusca</taxon>
        <taxon>Gastropoda</taxon>
        <taxon>Heterobranchia</taxon>
        <taxon>Euthyneura</taxon>
        <taxon>Panpulmonata</taxon>
        <taxon>Hygrophila</taxon>
        <taxon>Lymnaeoidea</taxon>
        <taxon>Lymnaeidae</taxon>
        <taxon>Lymnaea</taxon>
    </lineage>
</organism>
<keyword evidence="9 13" id="KW-0408">Iron</keyword>
<keyword evidence="8 14" id="KW-0560">Oxidoreductase</keyword>
<dbReference type="InterPro" id="IPR007828">
    <property type="entry name" value="Inositol_oxygenase"/>
</dbReference>
<keyword evidence="7 13" id="KW-0479">Metal-binding</keyword>
<evidence type="ECO:0000256" key="12">
    <source>
        <dbReference type="PIRSR" id="PIRSR607828-1"/>
    </source>
</evidence>
<name>A0AAV2H629_LYMST</name>
<dbReference type="Proteomes" id="UP001497497">
    <property type="component" value="Unassembled WGS sequence"/>
</dbReference>
<evidence type="ECO:0000256" key="6">
    <source>
        <dbReference type="ARBA" id="ARBA00022490"/>
    </source>
</evidence>
<feature type="binding site" evidence="13">
    <location>
        <position position="126"/>
    </location>
    <ligand>
        <name>Fe cation</name>
        <dbReference type="ChEBI" id="CHEBI:24875"/>
        <label>1</label>
    </ligand>
</feature>
<dbReference type="GO" id="GO:0050113">
    <property type="term" value="F:inositol oxygenase activity"/>
    <property type="evidence" value="ECO:0007669"/>
    <property type="project" value="UniProtKB-UniRule"/>
</dbReference>
<comment type="caution">
    <text evidence="15">The sequence shown here is derived from an EMBL/GenBank/DDBJ whole genome shotgun (WGS) entry which is preliminary data.</text>
</comment>
<keyword evidence="16" id="KW-1185">Reference proteome</keyword>
<comment type="subcellular location">
    <subcellularLocation>
        <location evidence="1 14">Cytoplasm</location>
    </subcellularLocation>
</comment>
<evidence type="ECO:0000313" key="15">
    <source>
        <dbReference type="EMBL" id="CAL1529065.1"/>
    </source>
</evidence>
<dbReference type="GO" id="GO:0005506">
    <property type="term" value="F:iron ion binding"/>
    <property type="evidence" value="ECO:0007669"/>
    <property type="project" value="InterPro"/>
</dbReference>
<evidence type="ECO:0000256" key="13">
    <source>
        <dbReference type="PIRSR" id="PIRSR607828-2"/>
    </source>
</evidence>
<evidence type="ECO:0000256" key="10">
    <source>
        <dbReference type="ARBA" id="ARBA00029668"/>
    </source>
</evidence>
<dbReference type="AlphaFoldDB" id="A0AAV2H629"/>
<feature type="binding site" evidence="13">
    <location>
        <position position="100"/>
    </location>
    <ligand>
        <name>Fe cation</name>
        <dbReference type="ChEBI" id="CHEBI:24875"/>
        <label>1</label>
    </ligand>
</feature>
<evidence type="ECO:0000256" key="1">
    <source>
        <dbReference type="ARBA" id="ARBA00004496"/>
    </source>
</evidence>
<evidence type="ECO:0000256" key="4">
    <source>
        <dbReference type="ARBA" id="ARBA00011919"/>
    </source>
</evidence>
<feature type="binding site" evidence="12">
    <location>
        <position position="31"/>
    </location>
    <ligand>
        <name>substrate</name>
    </ligand>
</feature>
<evidence type="ECO:0000256" key="5">
    <source>
        <dbReference type="ARBA" id="ARBA00019269"/>
    </source>
</evidence>
<evidence type="ECO:0000256" key="9">
    <source>
        <dbReference type="ARBA" id="ARBA00023004"/>
    </source>
</evidence>
<dbReference type="GO" id="GO:0019310">
    <property type="term" value="P:inositol catabolic process"/>
    <property type="evidence" value="ECO:0007669"/>
    <property type="project" value="UniProtKB-UniRule"/>
</dbReference>
<dbReference type="EC" id="1.13.99.1" evidence="4 14"/>
<reference evidence="15 16" key="1">
    <citation type="submission" date="2024-04" db="EMBL/GenBank/DDBJ databases">
        <authorList>
            <consortium name="Genoscope - CEA"/>
            <person name="William W."/>
        </authorList>
    </citation>
    <scope>NUCLEOTIDE SEQUENCE [LARGE SCALE GENOMIC DNA]</scope>
</reference>
<comment type="catalytic activity">
    <reaction evidence="11 14">
        <text>myo-inositol + O2 = D-glucuronate + H2O + H(+)</text>
        <dbReference type="Rhea" id="RHEA:23696"/>
        <dbReference type="ChEBI" id="CHEBI:15377"/>
        <dbReference type="ChEBI" id="CHEBI:15378"/>
        <dbReference type="ChEBI" id="CHEBI:15379"/>
        <dbReference type="ChEBI" id="CHEBI:17268"/>
        <dbReference type="ChEBI" id="CHEBI:58720"/>
        <dbReference type="EC" id="1.13.99.1"/>
    </reaction>
</comment>
<feature type="binding site" evidence="13">
    <location>
        <position position="222"/>
    </location>
    <ligand>
        <name>Fe cation</name>
        <dbReference type="ChEBI" id="CHEBI:24875"/>
        <label>1</label>
    </ligand>
</feature>
<evidence type="ECO:0000256" key="14">
    <source>
        <dbReference type="RuleBase" id="RU367039"/>
    </source>
</evidence>
<dbReference type="Pfam" id="PF05153">
    <property type="entry name" value="MIOX"/>
    <property type="match status" value="1"/>
</dbReference>
<evidence type="ECO:0000256" key="3">
    <source>
        <dbReference type="ARBA" id="ARBA00005286"/>
    </source>
</evidence>
<feature type="binding site" evidence="13">
    <location>
        <position position="125"/>
    </location>
    <ligand>
        <name>Fe cation</name>
        <dbReference type="ChEBI" id="CHEBI:24875"/>
        <label>1</label>
    </ligand>
</feature>
<gene>
    <name evidence="15" type="ORF">GSLYS_00003220001</name>
</gene>
<feature type="binding site" evidence="12">
    <location>
        <begin position="87"/>
        <end position="89"/>
    </location>
    <ligand>
        <name>substrate</name>
    </ligand>
</feature>
<comment type="cofactor">
    <cofactor evidence="13 14">
        <name>Fe cation</name>
        <dbReference type="ChEBI" id="CHEBI:24875"/>
    </cofactor>
    <text evidence="13 14">Binds 2 iron ions per subunit.</text>
</comment>
<sequence length="287" mass="33697">MAAAQTAHLTKLVLQDPSEYRPEHRDANAFRDFRIHNVPERVVKTYDLMHTNQTVDFVRERMAYWLRFDHGEYSIMEILDKLNELVDESDPDIDLPNSYHAYQTAEGIRRHHPDKPWFQLTGLIHDIGKIISLWGEPQWAAVGDTFVVGCAPEPSIVFGVESFSKNPDLQNPKYNTKLGMYTQNCGLDNVLMSWGHDEYMYRVLKANKHSLPEEALYMIRFHSFYPYHSCGSYSHLTNDKDQQMIPWIKEFNKFDLYTKTGDLPDVDELRPYYQSLVNQYLPARIKW</sequence>
<dbReference type="SUPFAM" id="SSF109604">
    <property type="entry name" value="HD-domain/PDEase-like"/>
    <property type="match status" value="1"/>
</dbReference>
<proteinExistence type="inferred from homology"/>
<keyword evidence="6 14" id="KW-0963">Cytoplasm</keyword>
<dbReference type="GO" id="GO:0005737">
    <property type="term" value="C:cytoplasm"/>
    <property type="evidence" value="ECO:0007669"/>
    <property type="project" value="UniProtKB-SubCell"/>
</dbReference>
<feature type="binding site" evidence="13">
    <location>
        <position position="196"/>
    </location>
    <ligand>
        <name>Fe cation</name>
        <dbReference type="ChEBI" id="CHEBI:24875"/>
        <label>1</label>
    </ligand>
</feature>
<evidence type="ECO:0000256" key="2">
    <source>
        <dbReference type="ARBA" id="ARBA00005167"/>
    </source>
</evidence>
<accession>A0AAV2H629</accession>
<dbReference type="EMBL" id="CAXITT010000042">
    <property type="protein sequence ID" value="CAL1529065.1"/>
    <property type="molecule type" value="Genomic_DNA"/>
</dbReference>
<feature type="binding site" evidence="12">
    <location>
        <position position="129"/>
    </location>
    <ligand>
        <name>substrate</name>
    </ligand>
</feature>
<dbReference type="PANTHER" id="PTHR12588">
    <property type="entry name" value="MYOINOSITOL OXYGENASE"/>
    <property type="match status" value="1"/>
</dbReference>
<feature type="binding site" evidence="12">
    <location>
        <begin position="143"/>
        <end position="144"/>
    </location>
    <ligand>
        <name>substrate</name>
    </ligand>
</feature>
<comment type="pathway">
    <text evidence="2 14">Polyol metabolism; myo-inositol degradation into D-glucuronate; D-glucuronate from myo-inositol: step 1/1.</text>
</comment>
<feature type="binding site" evidence="13">
    <location>
        <position position="255"/>
    </location>
    <ligand>
        <name>Fe cation</name>
        <dbReference type="ChEBI" id="CHEBI:24875"/>
        <label>1</label>
    </ligand>
</feature>
<evidence type="ECO:0000313" key="16">
    <source>
        <dbReference type="Proteomes" id="UP001497497"/>
    </source>
</evidence>
<evidence type="ECO:0000256" key="11">
    <source>
        <dbReference type="ARBA" id="ARBA00048271"/>
    </source>
</evidence>